<dbReference type="Proteomes" id="UP000008303">
    <property type="component" value="Chromosome"/>
</dbReference>
<gene>
    <name evidence="1" type="ordered locus">FN3523_0629</name>
</gene>
<reference evidence="2" key="1">
    <citation type="journal article" date="2011" name="Appl. Environ. Microbiol.">
        <title>Common ancestry and novel genetic traits of Francisella novicida-like isolates from North America and Australia as revealed by comparative genomic analyses.</title>
        <authorList>
            <person name="Siddaramappa S."/>
            <person name="Challacombe J.F."/>
            <person name="Petersen J.M."/>
            <person name="Pillai S."/>
            <person name="Hogg G."/>
            <person name="Kuske C.R."/>
        </authorList>
    </citation>
    <scope>NUCLEOTIDE SEQUENCE [LARGE SCALE GENOMIC DNA]</scope>
    <source>
        <strain evidence="2">3523</strain>
    </source>
</reference>
<evidence type="ECO:0000313" key="2">
    <source>
        <dbReference type="Proteomes" id="UP000008303"/>
    </source>
</evidence>
<name>F4BJZ2_9GAMM</name>
<dbReference type="HOGENOM" id="CLU_3183991_0_0_6"/>
<sequence length="46" mass="4797">MTPKSLAIRGIAGAYVFTARGGKAANNAKIIGNSLEFLVICFIGLK</sequence>
<accession>F4BJZ2</accession>
<dbReference type="AlphaFoldDB" id="F4BJZ2"/>
<proteinExistence type="predicted"/>
<dbReference type="KEGG" id="fcn:FN3523_0629"/>
<dbReference type="EMBL" id="CP002558">
    <property type="protein sequence ID" value="AEB28486.1"/>
    <property type="molecule type" value="Genomic_DNA"/>
</dbReference>
<evidence type="ECO:0000313" key="1">
    <source>
        <dbReference type="EMBL" id="AEB28486.1"/>
    </source>
</evidence>
<protein>
    <submittedName>
        <fullName evidence="1">Uncharacterized protein</fullName>
    </submittedName>
</protein>
<organism evidence="1 2">
    <name type="scientific">Francisella hispaniensis</name>
    <dbReference type="NCBI Taxonomy" id="622488"/>
    <lineage>
        <taxon>Bacteria</taxon>
        <taxon>Pseudomonadati</taxon>
        <taxon>Pseudomonadota</taxon>
        <taxon>Gammaproteobacteria</taxon>
        <taxon>Thiotrichales</taxon>
        <taxon>Francisellaceae</taxon>
        <taxon>Francisella</taxon>
    </lineage>
</organism>